<organism evidence="2 3">
    <name type="scientific">Streptomyces hainanensis</name>
    <dbReference type="NCBI Taxonomy" id="402648"/>
    <lineage>
        <taxon>Bacteria</taxon>
        <taxon>Bacillati</taxon>
        <taxon>Actinomycetota</taxon>
        <taxon>Actinomycetes</taxon>
        <taxon>Kitasatosporales</taxon>
        <taxon>Streptomycetaceae</taxon>
        <taxon>Streptomyces</taxon>
    </lineage>
</organism>
<name>A0A4R4SSM4_9ACTN</name>
<gene>
    <name evidence="2" type="ORF">E1283_31190</name>
</gene>
<feature type="compositionally biased region" description="Low complexity" evidence="1">
    <location>
        <begin position="864"/>
        <end position="882"/>
    </location>
</feature>
<dbReference type="SUPFAM" id="SSF52540">
    <property type="entry name" value="P-loop containing nucleoside triphosphate hydrolases"/>
    <property type="match status" value="1"/>
</dbReference>
<reference evidence="2 3" key="1">
    <citation type="submission" date="2019-03" db="EMBL/GenBank/DDBJ databases">
        <title>Draft genome sequences of novel Actinobacteria.</title>
        <authorList>
            <person name="Sahin N."/>
            <person name="Ay H."/>
            <person name="Saygin H."/>
        </authorList>
    </citation>
    <scope>NUCLEOTIDE SEQUENCE [LARGE SCALE GENOMIC DNA]</scope>
    <source>
        <strain evidence="2 3">DSM 41900</strain>
    </source>
</reference>
<dbReference type="GO" id="GO:0008233">
    <property type="term" value="F:peptidase activity"/>
    <property type="evidence" value="ECO:0007669"/>
    <property type="project" value="UniProtKB-KW"/>
</dbReference>
<dbReference type="OrthoDB" id="4194218at2"/>
<dbReference type="RefSeq" id="WP_132821533.1">
    <property type="nucleotide sequence ID" value="NZ_SMKI01000505.1"/>
</dbReference>
<dbReference type="EMBL" id="SMKI01000505">
    <property type="protein sequence ID" value="TDC64813.1"/>
    <property type="molecule type" value="Genomic_DNA"/>
</dbReference>
<accession>A0A4R4SSM4</accession>
<keyword evidence="2" id="KW-0378">Hydrolase</keyword>
<dbReference type="SUPFAM" id="SSF50494">
    <property type="entry name" value="Trypsin-like serine proteases"/>
    <property type="match status" value="1"/>
</dbReference>
<keyword evidence="3" id="KW-1185">Reference proteome</keyword>
<dbReference type="InterPro" id="IPR027417">
    <property type="entry name" value="P-loop_NTPase"/>
</dbReference>
<proteinExistence type="predicted"/>
<sequence length="882" mass="91983">MAVDSVATADPAGALVRVGDLAGRPRGVAFRADTDGTLVTSHEAVDGLARLVLGEPGGASRVVDAATVTELPHWDLALIRAPEPPCPVEPLVIAPDRAGPARLRLADAWTDATLYAPGRPAVYTATDRFHRIDEALELQLPPGAAVGLRLDAAHTGSPVVDPATGAVLAVLTTALHAPGRSAGFAVPLHTAATLEGTGPLAALLRRNGATVPGFGAALNPAGVGALAADSLARAGIRPTRHDRPELGGELVEFERGSATVAALVGLPGTGRTTLLAAHATDRPGTVWLRGADLLPGDGGLRDAVGRALARTDPDVAARTARDGGRPLLVVLDGPEEMPEELAARLAAWVPTTVGWLRAVGARLVLACRPEHWERAGRLFPPGTLHGRPAGRLPAHLPIGDLAPEPAGRVRAAAGLDPAGLAPGEAAHPLSLRMLADIRAAQPADAGGAPDRSGIFSAHLDLVALRLAETLAGGAADRAAAARTAARIHQAARRSAVTGALPRRAFDALFPWSGGWARAVLDHGVLRPAGAEYRFADEEFADWLHGRHLDLDAALPAAARGDLPRHRAGAVGHALLHRCARQGPDALRGLLPLPVADTPVERSWWAARLSHQVLPALPDAHALLPELRGLADRIGAGAVPAEPFTPDFWRALAIDAHHRLDLLRRLLPADRPPHPGGGPRYLTAASELLAAEPTTLPLLRHWFDDDRPLRAAPDLVPPRDLTVASAAQALLHTHRRLALDEITDTLADAEHPCADEVLADLVHDEPAALCRAVERWAQDRRPERRADAVAYGLRTAGRSPRALTDADRALLRYAARALLDRPEDVTLHPSACALLVQAWARPPDGTRGSGGSVVDGGCAGGLGKAGVSRPEGARYRGPAGPGG</sequence>
<comment type="caution">
    <text evidence="2">The sequence shown here is derived from an EMBL/GenBank/DDBJ whole genome shotgun (WGS) entry which is preliminary data.</text>
</comment>
<protein>
    <submittedName>
        <fullName evidence="2">Serine protease</fullName>
    </submittedName>
</protein>
<dbReference type="InterPro" id="IPR009003">
    <property type="entry name" value="Peptidase_S1_PA"/>
</dbReference>
<feature type="region of interest" description="Disordered" evidence="1">
    <location>
        <begin position="860"/>
        <end position="882"/>
    </location>
</feature>
<evidence type="ECO:0000313" key="3">
    <source>
        <dbReference type="Proteomes" id="UP000295345"/>
    </source>
</evidence>
<keyword evidence="2" id="KW-0645">Protease</keyword>
<evidence type="ECO:0000313" key="2">
    <source>
        <dbReference type="EMBL" id="TDC64813.1"/>
    </source>
</evidence>
<dbReference type="Proteomes" id="UP000295345">
    <property type="component" value="Unassembled WGS sequence"/>
</dbReference>
<evidence type="ECO:0000256" key="1">
    <source>
        <dbReference type="SAM" id="MobiDB-lite"/>
    </source>
</evidence>
<dbReference type="GO" id="GO:0006508">
    <property type="term" value="P:proteolysis"/>
    <property type="evidence" value="ECO:0007669"/>
    <property type="project" value="UniProtKB-KW"/>
</dbReference>
<dbReference type="AlphaFoldDB" id="A0A4R4SSM4"/>